<accession>A0A317WUK7</accession>
<feature type="compositionally biased region" description="Low complexity" evidence="1">
    <location>
        <begin position="79"/>
        <end position="93"/>
    </location>
</feature>
<reference evidence="2 3" key="1">
    <citation type="submission" date="2016-12" db="EMBL/GenBank/DDBJ databases">
        <title>The genomes of Aspergillus section Nigri reveals drivers in fungal speciation.</title>
        <authorList>
            <consortium name="DOE Joint Genome Institute"/>
            <person name="Vesth T.C."/>
            <person name="Nybo J."/>
            <person name="Theobald S."/>
            <person name="Brandl J."/>
            <person name="Frisvad J.C."/>
            <person name="Nielsen K.F."/>
            <person name="Lyhne E.K."/>
            <person name="Kogle M.E."/>
            <person name="Kuo A."/>
            <person name="Riley R."/>
            <person name="Clum A."/>
            <person name="Nolan M."/>
            <person name="Lipzen A."/>
            <person name="Salamov A."/>
            <person name="Henrissat B."/>
            <person name="Wiebenga A."/>
            <person name="De Vries R.P."/>
            <person name="Grigoriev I.V."/>
            <person name="Mortensen U.H."/>
            <person name="Andersen M.R."/>
            <person name="Baker S.E."/>
        </authorList>
    </citation>
    <scope>NUCLEOTIDE SEQUENCE [LARGE SCALE GENOMIC DNA]</scope>
    <source>
        <strain evidence="2 3">CBS 115572</strain>
    </source>
</reference>
<keyword evidence="3" id="KW-1185">Reference proteome</keyword>
<proteinExistence type="predicted"/>
<dbReference type="Proteomes" id="UP000246702">
    <property type="component" value="Unassembled WGS sequence"/>
</dbReference>
<comment type="caution">
    <text evidence="2">The sequence shown here is derived from an EMBL/GenBank/DDBJ whole genome shotgun (WGS) entry which is preliminary data.</text>
</comment>
<evidence type="ECO:0000256" key="1">
    <source>
        <dbReference type="SAM" id="MobiDB-lite"/>
    </source>
</evidence>
<dbReference type="SUPFAM" id="SSF52540">
    <property type="entry name" value="P-loop containing nucleoside triphosphate hydrolases"/>
    <property type="match status" value="1"/>
</dbReference>
<dbReference type="EMBL" id="MSFK01000011">
    <property type="protein sequence ID" value="PWY89501.1"/>
    <property type="molecule type" value="Genomic_DNA"/>
</dbReference>
<dbReference type="Gene3D" id="3.40.50.300">
    <property type="entry name" value="P-loop containing nucleotide triphosphate hydrolases"/>
    <property type="match status" value="1"/>
</dbReference>
<evidence type="ECO:0008006" key="4">
    <source>
        <dbReference type="Google" id="ProtNLM"/>
    </source>
</evidence>
<dbReference type="RefSeq" id="XP_025468412.1">
    <property type="nucleotide sequence ID" value="XM_025611503.1"/>
</dbReference>
<evidence type="ECO:0000313" key="2">
    <source>
        <dbReference type="EMBL" id="PWY89501.1"/>
    </source>
</evidence>
<dbReference type="InterPro" id="IPR027417">
    <property type="entry name" value="P-loop_NTPase"/>
</dbReference>
<protein>
    <recommendedName>
        <fullName evidence="4">P-loop containing nucleoside triphosphate hydrolase protein</fullName>
    </recommendedName>
</protein>
<dbReference type="AlphaFoldDB" id="A0A317WUK7"/>
<organism evidence="2 3">
    <name type="scientific">Aspergillus sclerotioniger CBS 115572</name>
    <dbReference type="NCBI Taxonomy" id="1450535"/>
    <lineage>
        <taxon>Eukaryota</taxon>
        <taxon>Fungi</taxon>
        <taxon>Dikarya</taxon>
        <taxon>Ascomycota</taxon>
        <taxon>Pezizomycotina</taxon>
        <taxon>Eurotiomycetes</taxon>
        <taxon>Eurotiomycetidae</taxon>
        <taxon>Eurotiales</taxon>
        <taxon>Aspergillaceae</taxon>
        <taxon>Aspergillus</taxon>
        <taxon>Aspergillus subgen. Circumdati</taxon>
    </lineage>
</organism>
<dbReference type="STRING" id="1450535.A0A317WUK7"/>
<name>A0A317WUK7_9EURO</name>
<dbReference type="GeneID" id="37113646"/>
<gene>
    <name evidence="2" type="ORF">BO94DRAFT_534275</name>
</gene>
<sequence>MTPHILIISGTHVTGKDTIAASLSQTFNCPFLEGEYCYNAAWSIARAREKHGYDRSSVFGQTWLRKMSRIGLPLPSPPVSSTSPRSLSSSSSATSTNCKITAVISCAAMRKPSRDAIRAVMRAQSVGVIFVVLQIEPETLLGRTVGAENRELEMRILEEKTEDIRVPGVEEATRDTIVVDALMDVDSVCWVIQGRVWELFVHST</sequence>
<evidence type="ECO:0000313" key="3">
    <source>
        <dbReference type="Proteomes" id="UP000246702"/>
    </source>
</evidence>
<dbReference type="OrthoDB" id="3533051at2759"/>
<feature type="region of interest" description="Disordered" evidence="1">
    <location>
        <begin position="74"/>
        <end position="93"/>
    </location>
</feature>